<dbReference type="EMBL" id="JARK01001456">
    <property type="protein sequence ID" value="EYB99785.1"/>
    <property type="molecule type" value="Genomic_DNA"/>
</dbReference>
<dbReference type="AlphaFoldDB" id="A0A016TAS3"/>
<accession>A0A016TAS3</accession>
<comment type="caution">
    <text evidence="1">The sequence shown here is derived from an EMBL/GenBank/DDBJ whole genome shotgun (WGS) entry which is preliminary data.</text>
</comment>
<gene>
    <name evidence="1" type="primary">Acey_s0120.g937</name>
    <name evidence="1" type="ORF">Y032_0120g937</name>
</gene>
<proteinExistence type="predicted"/>
<organism evidence="1 2">
    <name type="scientific">Ancylostoma ceylanicum</name>
    <dbReference type="NCBI Taxonomy" id="53326"/>
    <lineage>
        <taxon>Eukaryota</taxon>
        <taxon>Metazoa</taxon>
        <taxon>Ecdysozoa</taxon>
        <taxon>Nematoda</taxon>
        <taxon>Chromadorea</taxon>
        <taxon>Rhabditida</taxon>
        <taxon>Rhabditina</taxon>
        <taxon>Rhabditomorpha</taxon>
        <taxon>Strongyloidea</taxon>
        <taxon>Ancylostomatidae</taxon>
        <taxon>Ancylostomatinae</taxon>
        <taxon>Ancylostoma</taxon>
    </lineage>
</organism>
<keyword evidence="2" id="KW-1185">Reference proteome</keyword>
<protein>
    <submittedName>
        <fullName evidence="1">Uncharacterized protein</fullName>
    </submittedName>
</protein>
<name>A0A016TAS3_9BILA</name>
<reference evidence="2" key="1">
    <citation type="journal article" date="2015" name="Nat. Genet.">
        <title>The genome and transcriptome of the zoonotic hookworm Ancylostoma ceylanicum identify infection-specific gene families.</title>
        <authorList>
            <person name="Schwarz E.M."/>
            <person name="Hu Y."/>
            <person name="Antoshechkin I."/>
            <person name="Miller M.M."/>
            <person name="Sternberg P.W."/>
            <person name="Aroian R.V."/>
        </authorList>
    </citation>
    <scope>NUCLEOTIDE SEQUENCE</scope>
    <source>
        <strain evidence="2">HY135</strain>
    </source>
</reference>
<evidence type="ECO:0000313" key="1">
    <source>
        <dbReference type="EMBL" id="EYB99785.1"/>
    </source>
</evidence>
<sequence>MYTSKVLKIHSRFRKASINISLELQHEMARLLQPLDALLEFQKQLICCVYPQNWLKSWMLIYPSCQLCVSSLTDFI</sequence>
<evidence type="ECO:0000313" key="2">
    <source>
        <dbReference type="Proteomes" id="UP000024635"/>
    </source>
</evidence>
<dbReference type="Proteomes" id="UP000024635">
    <property type="component" value="Unassembled WGS sequence"/>
</dbReference>